<gene>
    <name evidence="2" type="ORF">P168DRAFT_79338</name>
</gene>
<dbReference type="AlphaFoldDB" id="A0A2I1CR35"/>
<comment type="caution">
    <text evidence="2">The sequence shown here is derived from an EMBL/GenBank/DDBJ whole genome shotgun (WGS) entry which is preliminary data.</text>
</comment>
<dbReference type="Proteomes" id="UP000234254">
    <property type="component" value="Unassembled WGS sequence"/>
</dbReference>
<accession>A0A2I1CR35</accession>
<evidence type="ECO:0000313" key="3">
    <source>
        <dbReference type="Proteomes" id="UP000234254"/>
    </source>
</evidence>
<sequence length="159" mass="17868">MRSVSGINRTSKRSNGPKSNEHQREHSVVSTSRAPLYYETRNQYNSQPYQTFRPYVKHPTKVQYPAPILPATAHRPKCSRSNAQDATCWNTPVPVCGNRMSWTHYPRAGALSQTLPRNSIEEREIGMGSPQSNNVSDCKKRHSPCAVCDGCSVKFPTYA</sequence>
<feature type="compositionally biased region" description="Polar residues" evidence="1">
    <location>
        <begin position="1"/>
        <end position="18"/>
    </location>
</feature>
<dbReference type="GeneID" id="36549678"/>
<keyword evidence="3" id="KW-1185">Reference proteome</keyword>
<protein>
    <submittedName>
        <fullName evidence="2">Uncharacterized protein</fullName>
    </submittedName>
</protein>
<feature type="region of interest" description="Disordered" evidence="1">
    <location>
        <begin position="1"/>
        <end position="35"/>
    </location>
</feature>
<organism evidence="2 3">
    <name type="scientific">Aspergillus campestris (strain IBT 28561)</name>
    <dbReference type="NCBI Taxonomy" id="1392248"/>
    <lineage>
        <taxon>Eukaryota</taxon>
        <taxon>Fungi</taxon>
        <taxon>Dikarya</taxon>
        <taxon>Ascomycota</taxon>
        <taxon>Pezizomycotina</taxon>
        <taxon>Eurotiomycetes</taxon>
        <taxon>Eurotiomycetidae</taxon>
        <taxon>Eurotiales</taxon>
        <taxon>Aspergillaceae</taxon>
        <taxon>Aspergillus</taxon>
        <taxon>Aspergillus subgen. Circumdati</taxon>
    </lineage>
</organism>
<dbReference type="RefSeq" id="XP_024688668.1">
    <property type="nucleotide sequence ID" value="XM_024842149.1"/>
</dbReference>
<dbReference type="EMBL" id="MSFM01000016">
    <property type="protein sequence ID" value="PKY00074.1"/>
    <property type="molecule type" value="Genomic_DNA"/>
</dbReference>
<reference evidence="2" key="1">
    <citation type="submission" date="2016-12" db="EMBL/GenBank/DDBJ databases">
        <title>The genomes of Aspergillus section Nigri reveals drivers in fungal speciation.</title>
        <authorList>
            <consortium name="DOE Joint Genome Institute"/>
            <person name="Vesth T.C."/>
            <person name="Nybo J."/>
            <person name="Theobald S."/>
            <person name="Brandl J."/>
            <person name="Frisvad J.C."/>
            <person name="Nielsen K.F."/>
            <person name="Lyhne E.K."/>
            <person name="Kogle M.E."/>
            <person name="Kuo A."/>
            <person name="Riley R."/>
            <person name="Clum A."/>
            <person name="Nolan M."/>
            <person name="Lipzen A."/>
            <person name="Salamov A."/>
            <person name="Henrissat B."/>
            <person name="Wiebenga A."/>
            <person name="De vries R.P."/>
            <person name="Grigoriev I.V."/>
            <person name="Mortensen U.H."/>
            <person name="Andersen M.R."/>
            <person name="Baker S.E."/>
        </authorList>
    </citation>
    <scope>NUCLEOTIDE SEQUENCE</scope>
    <source>
        <strain evidence="2">IBT 28561</strain>
    </source>
</reference>
<dbReference type="VEuPathDB" id="FungiDB:P168DRAFT_79338"/>
<name>A0A2I1CR35_ASPC2</name>
<evidence type="ECO:0000313" key="2">
    <source>
        <dbReference type="EMBL" id="PKY00074.1"/>
    </source>
</evidence>
<evidence type="ECO:0000256" key="1">
    <source>
        <dbReference type="SAM" id="MobiDB-lite"/>
    </source>
</evidence>
<proteinExistence type="predicted"/>